<dbReference type="RefSeq" id="WP_133399238.1">
    <property type="nucleotide sequence ID" value="NZ_SMZX01000001.1"/>
</dbReference>
<feature type="region of interest" description="Disordered" evidence="1">
    <location>
        <begin position="46"/>
        <end position="65"/>
    </location>
</feature>
<organism evidence="3 4">
    <name type="scientific">Microbacterium oleivorans</name>
    <dbReference type="NCBI Taxonomy" id="273677"/>
    <lineage>
        <taxon>Bacteria</taxon>
        <taxon>Bacillati</taxon>
        <taxon>Actinomycetota</taxon>
        <taxon>Actinomycetes</taxon>
        <taxon>Micrococcales</taxon>
        <taxon>Microbacteriaceae</taxon>
        <taxon>Microbacterium</taxon>
    </lineage>
</organism>
<gene>
    <name evidence="3" type="ORF">E2R54_07305</name>
</gene>
<sequence>MARVAGRNAVFAWFVGVVSAAVVVTLLVLAFPLFPAATQWIAQAGGAQPTGEPAPAASGAASDGPRTCRDLYNEASWAGLRWTDGAELAESTDPPVSTAEELVEALEPAVVVTCRWTSDEGEISTTVATVPTDAGAVAAAALPAKKYTCGDADGRVRCTRTDGDLIETIEAGGDRWVSTSQRAWHPAGYADGVAEAVWPAAG</sequence>
<comment type="caution">
    <text evidence="3">The sequence shown here is derived from an EMBL/GenBank/DDBJ whole genome shotgun (WGS) entry which is preliminary data.</text>
</comment>
<keyword evidence="2" id="KW-0472">Membrane</keyword>
<feature type="compositionally biased region" description="Low complexity" evidence="1">
    <location>
        <begin position="53"/>
        <end position="65"/>
    </location>
</feature>
<name>A0A4R5YNJ8_9MICO</name>
<accession>A0A4R5YNJ8</accession>
<protein>
    <submittedName>
        <fullName evidence="3">Uncharacterized protein</fullName>
    </submittedName>
</protein>
<reference evidence="3 4" key="1">
    <citation type="submission" date="2019-03" db="EMBL/GenBank/DDBJ databases">
        <title>Genome Sequencing and Assembly of Various Microbes Isolated from Partially Reclaimed Soil and Acid Mine Drainage (AMD) Site.</title>
        <authorList>
            <person name="Steinbock B."/>
            <person name="Bechtold R."/>
            <person name="Sevigny J.L."/>
            <person name="Thomas D."/>
            <person name="Cuthill L.R."/>
            <person name="Aveiro Johannsen E.J."/>
            <person name="Thomas K."/>
            <person name="Ghosh A."/>
        </authorList>
    </citation>
    <scope>NUCLEOTIDE SEQUENCE [LARGE SCALE GENOMIC DNA]</scope>
    <source>
        <strain evidence="3 4">F-B2</strain>
    </source>
</reference>
<keyword evidence="2" id="KW-1133">Transmembrane helix</keyword>
<keyword evidence="2" id="KW-0812">Transmembrane</keyword>
<evidence type="ECO:0000256" key="1">
    <source>
        <dbReference type="SAM" id="MobiDB-lite"/>
    </source>
</evidence>
<dbReference type="Proteomes" id="UP000295633">
    <property type="component" value="Unassembled WGS sequence"/>
</dbReference>
<evidence type="ECO:0000313" key="4">
    <source>
        <dbReference type="Proteomes" id="UP000295633"/>
    </source>
</evidence>
<evidence type="ECO:0000256" key="2">
    <source>
        <dbReference type="SAM" id="Phobius"/>
    </source>
</evidence>
<feature type="transmembrane region" description="Helical" evidence="2">
    <location>
        <begin position="12"/>
        <end position="34"/>
    </location>
</feature>
<proteinExistence type="predicted"/>
<dbReference type="EMBL" id="SMZX01000001">
    <property type="protein sequence ID" value="TDL46222.1"/>
    <property type="molecule type" value="Genomic_DNA"/>
</dbReference>
<dbReference type="AlphaFoldDB" id="A0A4R5YNJ8"/>
<evidence type="ECO:0000313" key="3">
    <source>
        <dbReference type="EMBL" id="TDL46222.1"/>
    </source>
</evidence>